<keyword evidence="3" id="KW-1185">Reference proteome</keyword>
<organism evidence="2 3">
    <name type="scientific">Lyophyllum shimeji</name>
    <name type="common">Hon-shimeji</name>
    <name type="synonym">Tricholoma shimeji</name>
    <dbReference type="NCBI Taxonomy" id="47721"/>
    <lineage>
        <taxon>Eukaryota</taxon>
        <taxon>Fungi</taxon>
        <taxon>Dikarya</taxon>
        <taxon>Basidiomycota</taxon>
        <taxon>Agaricomycotina</taxon>
        <taxon>Agaricomycetes</taxon>
        <taxon>Agaricomycetidae</taxon>
        <taxon>Agaricales</taxon>
        <taxon>Tricholomatineae</taxon>
        <taxon>Lyophyllaceae</taxon>
        <taxon>Lyophyllum</taxon>
    </lineage>
</organism>
<accession>A0A9P3PYY2</accession>
<name>A0A9P3PYY2_LYOSH</name>
<proteinExistence type="predicted"/>
<sequence>MQIHSATCLLAAQLSWLKSPSNSGEGGLSAALAHAHPPRGPRRKISKNKAAAFKGTRISLTYARRSLLYGCLMTPGLRMATFLNLRTDVSRKIRRGD</sequence>
<protein>
    <submittedName>
        <fullName evidence="2">Uncharacterized protein</fullName>
    </submittedName>
</protein>
<dbReference type="EMBL" id="BRPK01000016">
    <property type="protein sequence ID" value="GLB44118.1"/>
    <property type="molecule type" value="Genomic_DNA"/>
</dbReference>
<dbReference type="AlphaFoldDB" id="A0A9P3PYY2"/>
<evidence type="ECO:0000256" key="1">
    <source>
        <dbReference type="SAM" id="MobiDB-lite"/>
    </source>
</evidence>
<feature type="region of interest" description="Disordered" evidence="1">
    <location>
        <begin position="19"/>
        <end position="46"/>
    </location>
</feature>
<comment type="caution">
    <text evidence="2">The sequence shown here is derived from an EMBL/GenBank/DDBJ whole genome shotgun (WGS) entry which is preliminary data.</text>
</comment>
<evidence type="ECO:0000313" key="3">
    <source>
        <dbReference type="Proteomes" id="UP001063166"/>
    </source>
</evidence>
<feature type="compositionally biased region" description="Basic residues" evidence="1">
    <location>
        <begin position="36"/>
        <end position="46"/>
    </location>
</feature>
<gene>
    <name evidence="2" type="ORF">LshimejAT787_1600480</name>
</gene>
<dbReference type="Proteomes" id="UP001063166">
    <property type="component" value="Unassembled WGS sequence"/>
</dbReference>
<reference evidence="2" key="1">
    <citation type="submission" date="2022-07" db="EMBL/GenBank/DDBJ databases">
        <title>The genome of Lyophyllum shimeji provides insight into the initial evolution of ectomycorrhizal fungal genome.</title>
        <authorList>
            <person name="Kobayashi Y."/>
            <person name="Shibata T."/>
            <person name="Hirakawa H."/>
            <person name="Shigenobu S."/>
            <person name="Nishiyama T."/>
            <person name="Yamada A."/>
            <person name="Hasebe M."/>
            <person name="Kawaguchi M."/>
        </authorList>
    </citation>
    <scope>NUCLEOTIDE SEQUENCE</scope>
    <source>
        <strain evidence="2">AT787</strain>
    </source>
</reference>
<evidence type="ECO:0000313" key="2">
    <source>
        <dbReference type="EMBL" id="GLB44118.1"/>
    </source>
</evidence>